<evidence type="ECO:0000256" key="4">
    <source>
        <dbReference type="ARBA" id="ARBA00022505"/>
    </source>
</evidence>
<dbReference type="Proteomes" id="UP001241603">
    <property type="component" value="Unassembled WGS sequence"/>
</dbReference>
<dbReference type="InterPro" id="IPR003439">
    <property type="entry name" value="ABC_transporter-like_ATP-bd"/>
</dbReference>
<dbReference type="InterPro" id="IPR008995">
    <property type="entry name" value="Mo/tungstate-bd_C_term_dom"/>
</dbReference>
<dbReference type="SUPFAM" id="SSF50331">
    <property type="entry name" value="MOP-like"/>
    <property type="match status" value="1"/>
</dbReference>
<evidence type="ECO:0000256" key="1">
    <source>
        <dbReference type="ARBA" id="ARBA00005417"/>
    </source>
</evidence>
<evidence type="ECO:0000256" key="3">
    <source>
        <dbReference type="ARBA" id="ARBA00022475"/>
    </source>
</evidence>
<evidence type="ECO:0000256" key="9">
    <source>
        <dbReference type="ARBA" id="ARBA00023136"/>
    </source>
</evidence>
<feature type="domain" description="ABC transporter" evidence="11">
    <location>
        <begin position="1"/>
        <end position="233"/>
    </location>
</feature>
<evidence type="ECO:0000313" key="13">
    <source>
        <dbReference type="EMBL" id="MDQ0437720.1"/>
    </source>
</evidence>
<dbReference type="InterPro" id="IPR005116">
    <property type="entry name" value="Transp-assoc_OB_typ1"/>
</dbReference>
<feature type="domain" description="Mop" evidence="12">
    <location>
        <begin position="290"/>
        <end position="355"/>
    </location>
</feature>
<gene>
    <name evidence="13" type="ORF">QO014_002112</name>
</gene>
<dbReference type="PROSITE" id="PS51866">
    <property type="entry name" value="MOP"/>
    <property type="match status" value="1"/>
</dbReference>
<dbReference type="InterPro" id="IPR011868">
    <property type="entry name" value="ModC_ABC_ATP-bd"/>
</dbReference>
<name>A0ABU0H5Y0_9HYPH</name>
<evidence type="ECO:0000256" key="7">
    <source>
        <dbReference type="ARBA" id="ARBA00022840"/>
    </source>
</evidence>
<dbReference type="NCBIfam" id="TIGR02142">
    <property type="entry name" value="modC_ABC"/>
    <property type="match status" value="1"/>
</dbReference>
<evidence type="ECO:0000256" key="6">
    <source>
        <dbReference type="ARBA" id="ARBA00022741"/>
    </source>
</evidence>
<dbReference type="PROSITE" id="PS50893">
    <property type="entry name" value="ABC_TRANSPORTER_2"/>
    <property type="match status" value="1"/>
</dbReference>
<dbReference type="EMBL" id="JAUSVO010000003">
    <property type="protein sequence ID" value="MDQ0437720.1"/>
    <property type="molecule type" value="Genomic_DNA"/>
</dbReference>
<keyword evidence="2" id="KW-0813">Transport</keyword>
<keyword evidence="8" id="KW-1278">Translocase</keyword>
<dbReference type="InterPro" id="IPR004606">
    <property type="entry name" value="Mop_domain"/>
</dbReference>
<protein>
    <submittedName>
        <fullName evidence="13">Molybdate transport system ATP-binding protein</fullName>
    </submittedName>
</protein>
<dbReference type="InterPro" id="IPR027417">
    <property type="entry name" value="P-loop_NTPase"/>
</dbReference>
<evidence type="ECO:0000256" key="8">
    <source>
        <dbReference type="ARBA" id="ARBA00022967"/>
    </source>
</evidence>
<evidence type="ECO:0000313" key="14">
    <source>
        <dbReference type="Proteomes" id="UP001241603"/>
    </source>
</evidence>
<keyword evidence="14" id="KW-1185">Reference proteome</keyword>
<dbReference type="InterPro" id="IPR003593">
    <property type="entry name" value="AAA+_ATPase"/>
</dbReference>
<keyword evidence="3" id="KW-1003">Cell membrane</keyword>
<dbReference type="InterPro" id="IPR050334">
    <property type="entry name" value="Molybdenum_import_ModC"/>
</dbReference>
<sequence length="355" mass="38261">MTLSIAVRRRLGNFALDVSFEAGDGITVLFGRSGSGKTTLVNLIAGLARPDHGRIAIGDHVLVDTERGIFLPPPARRIGYVFQEGRLFPHLSVRSNLLYGRWLTPRAARWGRLEDVVELLAIGSLLGRRPRDLSGGEKQRVAIGRALLASPQCLLMDEPLAALDRERKAEILPFIERLRDEMKLPIVYVSHAVEEVARLADTVVLIDGGRVAAIGPVGQVFAHLDGAGDWDVGAVLTARIVEQDEAGGVTRLDHPAGRLTVQKITGQIGDAVRVRIRDRDVTLAIGEPGRLSVRNRLAGTIVALDEKPGHDVAVRLDLAGAPMIARVTREAADELGLRSGLPVTALIKAVALDGR</sequence>
<dbReference type="PROSITE" id="PS00211">
    <property type="entry name" value="ABC_TRANSPORTER_1"/>
    <property type="match status" value="1"/>
</dbReference>
<comment type="similarity">
    <text evidence="1">Belongs to the ABC transporter superfamily.</text>
</comment>
<accession>A0ABU0H5Y0</accession>
<keyword evidence="4 10" id="KW-0500">Molybdenum</keyword>
<organism evidence="13 14">
    <name type="scientific">Kaistia dalseonensis</name>
    <dbReference type="NCBI Taxonomy" id="410840"/>
    <lineage>
        <taxon>Bacteria</taxon>
        <taxon>Pseudomonadati</taxon>
        <taxon>Pseudomonadota</taxon>
        <taxon>Alphaproteobacteria</taxon>
        <taxon>Hyphomicrobiales</taxon>
        <taxon>Kaistiaceae</taxon>
        <taxon>Kaistia</taxon>
    </lineage>
</organism>
<evidence type="ECO:0000256" key="2">
    <source>
        <dbReference type="ARBA" id="ARBA00022448"/>
    </source>
</evidence>
<reference evidence="13 14" key="1">
    <citation type="submission" date="2023-07" db="EMBL/GenBank/DDBJ databases">
        <title>Genomic Encyclopedia of Type Strains, Phase IV (KMG-IV): sequencing the most valuable type-strain genomes for metagenomic binning, comparative biology and taxonomic classification.</title>
        <authorList>
            <person name="Goeker M."/>
        </authorList>
    </citation>
    <scope>NUCLEOTIDE SEQUENCE [LARGE SCALE GENOMIC DNA]</scope>
    <source>
        <strain evidence="13 14">B6-8</strain>
    </source>
</reference>
<dbReference type="PANTHER" id="PTHR43514:SF4">
    <property type="entry name" value="ABC TRANSPORTER I FAMILY MEMBER 10"/>
    <property type="match status" value="1"/>
</dbReference>
<proteinExistence type="inferred from homology"/>
<keyword evidence="9" id="KW-0472">Membrane</keyword>
<evidence type="ECO:0000259" key="12">
    <source>
        <dbReference type="PROSITE" id="PS51866"/>
    </source>
</evidence>
<dbReference type="PANTHER" id="PTHR43514">
    <property type="entry name" value="ABC TRANSPORTER I FAMILY MEMBER 10"/>
    <property type="match status" value="1"/>
</dbReference>
<evidence type="ECO:0000256" key="5">
    <source>
        <dbReference type="ARBA" id="ARBA00022519"/>
    </source>
</evidence>
<dbReference type="RefSeq" id="WP_266348660.1">
    <property type="nucleotide sequence ID" value="NZ_JAPKNG010000003.1"/>
</dbReference>
<comment type="caution">
    <text evidence="13">The sequence shown here is derived from an EMBL/GenBank/DDBJ whole genome shotgun (WGS) entry which is preliminary data.</text>
</comment>
<evidence type="ECO:0000256" key="10">
    <source>
        <dbReference type="PROSITE-ProRule" id="PRU01213"/>
    </source>
</evidence>
<dbReference type="SMART" id="SM00382">
    <property type="entry name" value="AAA"/>
    <property type="match status" value="1"/>
</dbReference>
<evidence type="ECO:0000259" key="11">
    <source>
        <dbReference type="PROSITE" id="PS50893"/>
    </source>
</evidence>
<dbReference type="Pfam" id="PF00005">
    <property type="entry name" value="ABC_tran"/>
    <property type="match status" value="1"/>
</dbReference>
<dbReference type="Pfam" id="PF03459">
    <property type="entry name" value="TOBE"/>
    <property type="match status" value="1"/>
</dbReference>
<keyword evidence="6" id="KW-0547">Nucleotide-binding</keyword>
<dbReference type="Gene3D" id="2.40.50.100">
    <property type="match status" value="1"/>
</dbReference>
<dbReference type="Gene3D" id="3.40.50.300">
    <property type="entry name" value="P-loop containing nucleotide triphosphate hydrolases"/>
    <property type="match status" value="1"/>
</dbReference>
<dbReference type="SUPFAM" id="SSF52540">
    <property type="entry name" value="P-loop containing nucleoside triphosphate hydrolases"/>
    <property type="match status" value="1"/>
</dbReference>
<dbReference type="GO" id="GO:0005524">
    <property type="term" value="F:ATP binding"/>
    <property type="evidence" value="ECO:0007669"/>
    <property type="project" value="UniProtKB-KW"/>
</dbReference>
<dbReference type="InterPro" id="IPR017871">
    <property type="entry name" value="ABC_transporter-like_CS"/>
</dbReference>
<keyword evidence="5" id="KW-0997">Cell inner membrane</keyword>
<keyword evidence="7 13" id="KW-0067">ATP-binding</keyword>